<feature type="domain" description="Aminotransferase class I/classII large" evidence="7">
    <location>
        <begin position="75"/>
        <end position="409"/>
    </location>
</feature>
<dbReference type="GO" id="GO:0009102">
    <property type="term" value="P:biotin biosynthetic process"/>
    <property type="evidence" value="ECO:0007669"/>
    <property type="project" value="TreeGrafter"/>
</dbReference>
<dbReference type="SUPFAM" id="SSF53383">
    <property type="entry name" value="PLP-dependent transferases"/>
    <property type="match status" value="1"/>
</dbReference>
<keyword evidence="9" id="KW-1185">Reference proteome</keyword>
<evidence type="ECO:0000256" key="4">
    <source>
        <dbReference type="ARBA" id="ARBA00022898"/>
    </source>
</evidence>
<dbReference type="AlphaFoldDB" id="A0A7W9PEQ1"/>
<dbReference type="InterPro" id="IPR015424">
    <property type="entry name" value="PyrdxlP-dep_Trfase"/>
</dbReference>
<keyword evidence="3 8" id="KW-0808">Transferase</keyword>
<protein>
    <recommendedName>
        <fullName evidence="2">8-amino-7-oxononanoate synthase</fullName>
        <ecNumber evidence="2">2.3.1.47</ecNumber>
    </recommendedName>
</protein>
<accession>A0A7W9PEQ1</accession>
<evidence type="ECO:0000256" key="1">
    <source>
        <dbReference type="ARBA" id="ARBA00001933"/>
    </source>
</evidence>
<dbReference type="PANTHER" id="PTHR13693:SF100">
    <property type="entry name" value="8-AMINO-7-OXONONANOATE SYNTHASE"/>
    <property type="match status" value="1"/>
</dbReference>
<dbReference type="InterPro" id="IPR015421">
    <property type="entry name" value="PyrdxlP-dep_Trfase_major"/>
</dbReference>
<dbReference type="InterPro" id="IPR050087">
    <property type="entry name" value="AON_synthase_class-II"/>
</dbReference>
<dbReference type="Gene3D" id="3.90.1150.10">
    <property type="entry name" value="Aspartate Aminotransferase, domain 1"/>
    <property type="match status" value="1"/>
</dbReference>
<organism evidence="8 9">
    <name type="scientific">Nocardia transvalensis</name>
    <dbReference type="NCBI Taxonomy" id="37333"/>
    <lineage>
        <taxon>Bacteria</taxon>
        <taxon>Bacillati</taxon>
        <taxon>Actinomycetota</taxon>
        <taxon>Actinomycetes</taxon>
        <taxon>Mycobacteriales</taxon>
        <taxon>Nocardiaceae</taxon>
        <taxon>Nocardia</taxon>
    </lineage>
</organism>
<dbReference type="PANTHER" id="PTHR13693">
    <property type="entry name" value="CLASS II AMINOTRANSFERASE/8-AMINO-7-OXONONANOATE SYNTHASE"/>
    <property type="match status" value="1"/>
</dbReference>
<sequence>MVVSKSSERIERADSSTVVPAADPLTDVVAAQSDPMVAEPAGLTQRLERHRARVAADWCGADLFRDRPPIGAADINLMSNDYLALAGHPAVVDAQVAALRRGGAGVMMSAIFQTDHDPDRAFEARMASLWQTETAILCQSGWAANIGLLQCISSKDSPVYIDKMAHASLWTGIVGARARPVPFPHNDVDALAASIRKSGPGVILVDTVYSMLGDRCPLREVVEIAERYGCQVVADESHALGVCGPGGAGLVAECGLGSRVAFRTASLSKAFCGRAGIIGCSRRLAEFFPVTAWSAIFSSSVLPCDVAGLDATLNLVLAGDRRRAALAVAARRLWDGLTGLGYPVGDLAPSHILAVRAGAEPRLVALRRAFESRGVFGAPFCPPATSAEHTALRLSLHSALSEEHCARILRVAGEVRDELNFS</sequence>
<dbReference type="InterPro" id="IPR004839">
    <property type="entry name" value="Aminotransferase_I/II_large"/>
</dbReference>
<evidence type="ECO:0000313" key="9">
    <source>
        <dbReference type="Proteomes" id="UP000540412"/>
    </source>
</evidence>
<dbReference type="GO" id="GO:0030170">
    <property type="term" value="F:pyridoxal phosphate binding"/>
    <property type="evidence" value="ECO:0007669"/>
    <property type="project" value="InterPro"/>
</dbReference>
<dbReference type="Pfam" id="PF00155">
    <property type="entry name" value="Aminotran_1_2"/>
    <property type="match status" value="1"/>
</dbReference>
<dbReference type="EMBL" id="JACHIT010000001">
    <property type="protein sequence ID" value="MBB5914784.1"/>
    <property type="molecule type" value="Genomic_DNA"/>
</dbReference>
<name>A0A7W9PEQ1_9NOCA</name>
<evidence type="ECO:0000256" key="6">
    <source>
        <dbReference type="ARBA" id="ARBA00047715"/>
    </source>
</evidence>
<dbReference type="Proteomes" id="UP000540412">
    <property type="component" value="Unassembled WGS sequence"/>
</dbReference>
<keyword evidence="4" id="KW-0663">Pyridoxal phosphate</keyword>
<dbReference type="GO" id="GO:0008710">
    <property type="term" value="F:8-amino-7-oxononanoate synthase activity"/>
    <property type="evidence" value="ECO:0007669"/>
    <property type="project" value="UniProtKB-EC"/>
</dbReference>
<keyword evidence="5 8" id="KW-0012">Acyltransferase</keyword>
<evidence type="ECO:0000256" key="2">
    <source>
        <dbReference type="ARBA" id="ARBA00013187"/>
    </source>
</evidence>
<dbReference type="InterPro" id="IPR015422">
    <property type="entry name" value="PyrdxlP-dep_Trfase_small"/>
</dbReference>
<comment type="cofactor">
    <cofactor evidence="1">
        <name>pyridoxal 5'-phosphate</name>
        <dbReference type="ChEBI" id="CHEBI:597326"/>
    </cofactor>
</comment>
<evidence type="ECO:0000313" key="8">
    <source>
        <dbReference type="EMBL" id="MBB5914784.1"/>
    </source>
</evidence>
<reference evidence="8 9" key="1">
    <citation type="submission" date="2020-08" db="EMBL/GenBank/DDBJ databases">
        <title>Sequencing the genomes of 1000 actinobacteria strains.</title>
        <authorList>
            <person name="Klenk H.-P."/>
        </authorList>
    </citation>
    <scope>NUCLEOTIDE SEQUENCE [LARGE SCALE GENOMIC DNA]</scope>
    <source>
        <strain evidence="8 9">DSM 43582</strain>
    </source>
</reference>
<dbReference type="EC" id="2.3.1.47" evidence="2"/>
<evidence type="ECO:0000256" key="5">
    <source>
        <dbReference type="ARBA" id="ARBA00023315"/>
    </source>
</evidence>
<evidence type="ECO:0000256" key="3">
    <source>
        <dbReference type="ARBA" id="ARBA00022679"/>
    </source>
</evidence>
<dbReference type="Gene3D" id="3.40.640.10">
    <property type="entry name" value="Type I PLP-dependent aspartate aminotransferase-like (Major domain)"/>
    <property type="match status" value="1"/>
</dbReference>
<comment type="caution">
    <text evidence="8">The sequence shown here is derived from an EMBL/GenBank/DDBJ whole genome shotgun (WGS) entry which is preliminary data.</text>
</comment>
<proteinExistence type="predicted"/>
<gene>
    <name evidence="8" type="ORF">BJY24_003651</name>
</gene>
<comment type="catalytic activity">
    <reaction evidence="6">
        <text>6-carboxyhexanoyl-[ACP] + L-alanine + H(+) = (8S)-8-amino-7-oxononanoate + holo-[ACP] + CO2</text>
        <dbReference type="Rhea" id="RHEA:42288"/>
        <dbReference type="Rhea" id="RHEA-COMP:9685"/>
        <dbReference type="Rhea" id="RHEA-COMP:9955"/>
        <dbReference type="ChEBI" id="CHEBI:15378"/>
        <dbReference type="ChEBI" id="CHEBI:16526"/>
        <dbReference type="ChEBI" id="CHEBI:57972"/>
        <dbReference type="ChEBI" id="CHEBI:64479"/>
        <dbReference type="ChEBI" id="CHEBI:78846"/>
        <dbReference type="ChEBI" id="CHEBI:149468"/>
        <dbReference type="EC" id="2.3.1.47"/>
    </reaction>
</comment>
<evidence type="ECO:0000259" key="7">
    <source>
        <dbReference type="Pfam" id="PF00155"/>
    </source>
</evidence>
<dbReference type="NCBIfam" id="NF005526">
    <property type="entry name" value="PRK07179.1"/>
    <property type="match status" value="1"/>
</dbReference>